<accession>A0A6A1VCD8</accession>
<dbReference type="GO" id="GO:0002098">
    <property type="term" value="P:tRNA wobble uridine modification"/>
    <property type="evidence" value="ECO:0007669"/>
    <property type="project" value="TreeGrafter"/>
</dbReference>
<dbReference type="Proteomes" id="UP000516437">
    <property type="component" value="Chromosome 2"/>
</dbReference>
<keyword evidence="3" id="KW-0274">FAD</keyword>
<name>A0A6A1VCD8_9ROSI</name>
<dbReference type="EMBL" id="RXIC02000024">
    <property type="protein sequence ID" value="KAB1210522.1"/>
    <property type="molecule type" value="Genomic_DNA"/>
</dbReference>
<dbReference type="Pfam" id="PF01134">
    <property type="entry name" value="GIDA"/>
    <property type="match status" value="1"/>
</dbReference>
<evidence type="ECO:0000259" key="4">
    <source>
        <dbReference type="Pfam" id="PF01134"/>
    </source>
</evidence>
<dbReference type="Gene3D" id="3.50.50.60">
    <property type="entry name" value="FAD/NAD(P)-binding domain"/>
    <property type="match status" value="1"/>
</dbReference>
<reference evidence="5" key="3">
    <citation type="submission" date="2019-09" db="EMBL/GenBank/DDBJ databases">
        <authorList>
            <person name="Gao Z."/>
        </authorList>
    </citation>
    <scope>NUCLEOTIDE SEQUENCE</scope>
    <source>
        <tissue evidence="5">Leaves</tissue>
    </source>
</reference>
<dbReference type="Proteomes" id="UP000516437">
    <property type="component" value="Chromosome 6"/>
</dbReference>
<proteinExistence type="predicted"/>
<dbReference type="InterPro" id="IPR036188">
    <property type="entry name" value="FAD/NAD-bd_sf"/>
</dbReference>
<dbReference type="AlphaFoldDB" id="A0A6A1VCD8"/>
<dbReference type="OrthoDB" id="1721032at2759"/>
<dbReference type="InterPro" id="IPR002218">
    <property type="entry name" value="MnmG-rel"/>
</dbReference>
<protein>
    <submittedName>
        <fullName evidence="5">tRNA uridine 5-carboxymethylaminomethyl modification enzyme MnmG</fullName>
    </submittedName>
</protein>
<organism evidence="5 7">
    <name type="scientific">Morella rubra</name>
    <name type="common">Chinese bayberry</name>
    <dbReference type="NCBI Taxonomy" id="262757"/>
    <lineage>
        <taxon>Eukaryota</taxon>
        <taxon>Viridiplantae</taxon>
        <taxon>Streptophyta</taxon>
        <taxon>Embryophyta</taxon>
        <taxon>Tracheophyta</taxon>
        <taxon>Spermatophyta</taxon>
        <taxon>Magnoliopsida</taxon>
        <taxon>eudicotyledons</taxon>
        <taxon>Gunneridae</taxon>
        <taxon>Pentapetalae</taxon>
        <taxon>rosids</taxon>
        <taxon>fabids</taxon>
        <taxon>Fagales</taxon>
        <taxon>Myricaceae</taxon>
        <taxon>Morella</taxon>
    </lineage>
</organism>
<evidence type="ECO:0000256" key="3">
    <source>
        <dbReference type="ARBA" id="ARBA00022827"/>
    </source>
</evidence>
<dbReference type="PANTHER" id="PTHR11806">
    <property type="entry name" value="GLUCOSE INHIBITED DIVISION PROTEIN A"/>
    <property type="match status" value="1"/>
</dbReference>
<reference evidence="5 7" key="2">
    <citation type="journal article" date="2019" name="Plant Biotechnol. J.">
        <title>The red bayberry genome and genetic basis of sex determination.</title>
        <authorList>
            <person name="Jia H.M."/>
            <person name="Jia H.J."/>
            <person name="Cai Q.L."/>
            <person name="Wang Y."/>
            <person name="Zhao H.B."/>
            <person name="Yang W.F."/>
            <person name="Wang G.Y."/>
            <person name="Li Y.H."/>
            <person name="Zhan D.L."/>
            <person name="Shen Y.T."/>
            <person name="Niu Q.F."/>
            <person name="Chang L."/>
            <person name="Qiu J."/>
            <person name="Zhao L."/>
            <person name="Xie H.B."/>
            <person name="Fu W.Y."/>
            <person name="Jin J."/>
            <person name="Li X.W."/>
            <person name="Jiao Y."/>
            <person name="Zhou C.C."/>
            <person name="Tu T."/>
            <person name="Chai C.Y."/>
            <person name="Gao J.L."/>
            <person name="Fan L.J."/>
            <person name="van de Weg E."/>
            <person name="Wang J.Y."/>
            <person name="Gao Z.S."/>
        </authorList>
    </citation>
    <scope>NUCLEOTIDE SEQUENCE [LARGE SCALE GENOMIC DNA]</scope>
    <source>
        <tissue evidence="5">Leaves</tissue>
    </source>
</reference>
<feature type="domain" description="MnmG N-terminal" evidence="4">
    <location>
        <begin position="76"/>
        <end position="180"/>
    </location>
</feature>
<evidence type="ECO:0000256" key="2">
    <source>
        <dbReference type="ARBA" id="ARBA00022630"/>
    </source>
</evidence>
<dbReference type="PANTHER" id="PTHR11806:SF0">
    <property type="entry name" value="PROTEIN MTO1 HOMOLOG, MITOCHONDRIAL"/>
    <property type="match status" value="1"/>
</dbReference>
<evidence type="ECO:0000313" key="6">
    <source>
        <dbReference type="EMBL" id="KAB1222761.1"/>
    </source>
</evidence>
<evidence type="ECO:0000256" key="1">
    <source>
        <dbReference type="ARBA" id="ARBA00001974"/>
    </source>
</evidence>
<sequence length="199" mass="21752">MAATTLTLQFSRLARYFPFASPILNLPKAHVLTFRRRPSQHSLFFSCHFSRRLSVASALLPQECNDDIGARDERFDVIVVGGGHAGCEAALASARLGAKTLLLTLNIDRIAWQPCNPAVGGPAKSQLVHEVDALGGDIGKVADRILKRVACAVSCVQVQVLNTHAARRMVEKHVQKREENKMAYIIVSLQTSVDLSPQN</sequence>
<reference evidence="5" key="1">
    <citation type="submission" date="2018-07" db="EMBL/GenBank/DDBJ databases">
        <authorList>
            <person name="Gao Z.-S."/>
            <person name="Jia H.-M."/>
            <person name="Jia H.-J."/>
            <person name="Cai Q.-L."/>
            <person name="Wang Y."/>
            <person name="Zhao H.-B."/>
        </authorList>
    </citation>
    <scope>NUCLEOTIDE SEQUENCE</scope>
    <source>
        <tissue evidence="5">Leaves</tissue>
    </source>
</reference>
<gene>
    <name evidence="6" type="ORF">CJ030_MR2G029002</name>
    <name evidence="5" type="ORF">CJ030_MR6G010818</name>
</gene>
<dbReference type="GO" id="GO:0050660">
    <property type="term" value="F:flavin adenine dinucleotide binding"/>
    <property type="evidence" value="ECO:0007669"/>
    <property type="project" value="InterPro"/>
</dbReference>
<dbReference type="InterPro" id="IPR040131">
    <property type="entry name" value="MnmG_N"/>
</dbReference>
<keyword evidence="2" id="KW-0285">Flavoprotein</keyword>
<evidence type="ECO:0000313" key="5">
    <source>
        <dbReference type="EMBL" id="KAB1210522.1"/>
    </source>
</evidence>
<comment type="cofactor">
    <cofactor evidence="1">
        <name>FAD</name>
        <dbReference type="ChEBI" id="CHEBI:57692"/>
    </cofactor>
</comment>
<dbReference type="EMBL" id="RXIC02000020">
    <property type="protein sequence ID" value="KAB1222761.1"/>
    <property type="molecule type" value="Genomic_DNA"/>
</dbReference>
<dbReference type="GO" id="GO:0030488">
    <property type="term" value="P:tRNA methylation"/>
    <property type="evidence" value="ECO:0007669"/>
    <property type="project" value="TreeGrafter"/>
</dbReference>
<evidence type="ECO:0000313" key="7">
    <source>
        <dbReference type="Proteomes" id="UP000516437"/>
    </source>
</evidence>
<dbReference type="SUPFAM" id="SSF51905">
    <property type="entry name" value="FAD/NAD(P)-binding domain"/>
    <property type="match status" value="1"/>
</dbReference>
<comment type="caution">
    <text evidence="5">The sequence shown here is derived from an EMBL/GenBank/DDBJ whole genome shotgun (WGS) entry which is preliminary data.</text>
</comment>
<keyword evidence="7" id="KW-1185">Reference proteome</keyword>